<feature type="region of interest" description="Disordered" evidence="1">
    <location>
        <begin position="195"/>
        <end position="296"/>
    </location>
</feature>
<feature type="region of interest" description="Disordered" evidence="1">
    <location>
        <begin position="589"/>
        <end position="609"/>
    </location>
</feature>
<organism evidence="2 3">
    <name type="scientific">Tremella mesenterica</name>
    <name type="common">Jelly fungus</name>
    <dbReference type="NCBI Taxonomy" id="5217"/>
    <lineage>
        <taxon>Eukaryota</taxon>
        <taxon>Fungi</taxon>
        <taxon>Dikarya</taxon>
        <taxon>Basidiomycota</taxon>
        <taxon>Agaricomycotina</taxon>
        <taxon>Tremellomycetes</taxon>
        <taxon>Tremellales</taxon>
        <taxon>Tremellaceae</taxon>
        <taxon>Tremella</taxon>
    </lineage>
</organism>
<feature type="compositionally biased region" description="Polar residues" evidence="1">
    <location>
        <begin position="20"/>
        <end position="33"/>
    </location>
</feature>
<evidence type="ECO:0000256" key="1">
    <source>
        <dbReference type="SAM" id="MobiDB-lite"/>
    </source>
</evidence>
<protein>
    <submittedName>
        <fullName evidence="2">Uncharacterized protein</fullName>
    </submittedName>
</protein>
<dbReference type="EMBL" id="SDIL01000070">
    <property type="protein sequence ID" value="RXK37388.1"/>
    <property type="molecule type" value="Genomic_DNA"/>
</dbReference>
<sequence>MGKTSHLRSSHGSEHKHPDSSTVLQGLTRQTAPRSLGPPFAKWSSLLEVIRDRVKSKNPSGWTEEQATCMKEAAQFAILAPEGYQSVFGPDAPSHRTDLKGELSSLQTIADAMSETEKQWKKIAPDESSYLALSRGVKERLQSDVDQAFRGLPPSDPPKWPSDVERLPSKIGPVSSSPTEDLSVISDDLSRLLNDHPSLFGPTEPIESGSASNINDGTGRGASGQTSSHVAKSTDGSDSTLKALANLGRTDSPKGTSPISSPTQDSTRSLETLVFSNKRETPPTIIRGAAGPGDSTASRHILVTRRSDTSTIPTDAITTQTASPSLTTMNEPTAPSITPPVAQVVPTDEASSNETTAVGSTVRGATSGTHLTGSPTGTNSGTNPKIGRRLTATALPIPGDAFERAYEHFKGFASKAGFVMPQGEFEAASLARKREASFFAYGDNNLKFETRIWAERKTVIENGKERQVDMVTGQHMLFDDEGLLGSLQITADNRGGYTGAISRVDREAKSISNGEEQCTPLTRIDFLNALPDFLKALDGTLEQFDISEEFPRSFGLTNAGHTLPGGLWNGGNLNLDDAIKGAAQWARRKDYAQGTRSSTSSTPRNRPAQ</sequence>
<feature type="compositionally biased region" description="Polar residues" evidence="1">
    <location>
        <begin position="223"/>
        <end position="240"/>
    </location>
</feature>
<reference evidence="2 3" key="1">
    <citation type="submission" date="2016-06" db="EMBL/GenBank/DDBJ databases">
        <title>Evolution of pathogenesis and genome organization in the Tremellales.</title>
        <authorList>
            <person name="Cuomo C."/>
            <person name="Litvintseva A."/>
            <person name="Heitman J."/>
            <person name="Chen Y."/>
            <person name="Sun S."/>
            <person name="Springer D."/>
            <person name="Dromer F."/>
            <person name="Young S."/>
            <person name="Zeng Q."/>
            <person name="Chapman S."/>
            <person name="Gujja S."/>
            <person name="Saif S."/>
            <person name="Birren B."/>
        </authorList>
    </citation>
    <scope>NUCLEOTIDE SEQUENCE [LARGE SCALE GENOMIC DNA]</scope>
    <source>
        <strain evidence="2 3">ATCC 28783</strain>
    </source>
</reference>
<feature type="compositionally biased region" description="Polar residues" evidence="1">
    <location>
        <begin position="253"/>
        <end position="270"/>
    </location>
</feature>
<feature type="region of interest" description="Disordered" evidence="1">
    <location>
        <begin position="1"/>
        <end position="40"/>
    </location>
</feature>
<name>A0A4Q1BIB6_TREME</name>
<dbReference type="Proteomes" id="UP000289152">
    <property type="component" value="Unassembled WGS sequence"/>
</dbReference>
<gene>
    <name evidence="2" type="ORF">M231_05375</name>
</gene>
<feature type="compositionally biased region" description="Low complexity" evidence="1">
    <location>
        <begin position="372"/>
        <end position="384"/>
    </location>
</feature>
<dbReference type="AlphaFoldDB" id="A0A4Q1BIB6"/>
<feature type="region of interest" description="Disordered" evidence="1">
    <location>
        <begin position="144"/>
        <end position="181"/>
    </location>
</feature>
<dbReference type="InParanoid" id="A0A4Q1BIB6"/>
<proteinExistence type="predicted"/>
<feature type="region of interest" description="Disordered" evidence="1">
    <location>
        <begin position="350"/>
        <end position="386"/>
    </location>
</feature>
<keyword evidence="3" id="KW-1185">Reference proteome</keyword>
<feature type="compositionally biased region" description="Polar residues" evidence="1">
    <location>
        <begin position="350"/>
        <end position="371"/>
    </location>
</feature>
<evidence type="ECO:0000313" key="2">
    <source>
        <dbReference type="EMBL" id="RXK37388.1"/>
    </source>
</evidence>
<evidence type="ECO:0000313" key="3">
    <source>
        <dbReference type="Proteomes" id="UP000289152"/>
    </source>
</evidence>
<accession>A0A4Q1BIB6</accession>
<feature type="compositionally biased region" description="Low complexity" evidence="1">
    <location>
        <begin position="595"/>
        <end position="609"/>
    </location>
</feature>
<comment type="caution">
    <text evidence="2">The sequence shown here is derived from an EMBL/GenBank/DDBJ whole genome shotgun (WGS) entry which is preliminary data.</text>
</comment>